<dbReference type="PROSITE" id="PS50966">
    <property type="entry name" value="ZF_SWIM"/>
    <property type="match status" value="1"/>
</dbReference>
<dbReference type="AlphaFoldDB" id="K0RLI9"/>
<feature type="compositionally biased region" description="Basic and acidic residues" evidence="2">
    <location>
        <begin position="183"/>
        <end position="211"/>
    </location>
</feature>
<dbReference type="GO" id="GO:0008270">
    <property type="term" value="F:zinc ion binding"/>
    <property type="evidence" value="ECO:0007669"/>
    <property type="project" value="UniProtKB-KW"/>
</dbReference>
<feature type="region of interest" description="Disordered" evidence="2">
    <location>
        <begin position="252"/>
        <end position="283"/>
    </location>
</feature>
<protein>
    <recommendedName>
        <fullName evidence="3">SWIM-type domain-containing protein</fullName>
    </recommendedName>
</protein>
<keyword evidence="5" id="KW-1185">Reference proteome</keyword>
<dbReference type="Proteomes" id="UP000266841">
    <property type="component" value="Unassembled WGS sequence"/>
</dbReference>
<organism evidence="4 5">
    <name type="scientific">Thalassiosira oceanica</name>
    <name type="common">Marine diatom</name>
    <dbReference type="NCBI Taxonomy" id="159749"/>
    <lineage>
        <taxon>Eukaryota</taxon>
        <taxon>Sar</taxon>
        <taxon>Stramenopiles</taxon>
        <taxon>Ochrophyta</taxon>
        <taxon>Bacillariophyta</taxon>
        <taxon>Coscinodiscophyceae</taxon>
        <taxon>Thalassiosirophycidae</taxon>
        <taxon>Thalassiosirales</taxon>
        <taxon>Thalassiosiraceae</taxon>
        <taxon>Thalassiosira</taxon>
    </lineage>
</organism>
<dbReference type="EMBL" id="AGNL01044479">
    <property type="protein sequence ID" value="EJK49741.1"/>
    <property type="molecule type" value="Genomic_DNA"/>
</dbReference>
<dbReference type="InterPro" id="IPR007527">
    <property type="entry name" value="Znf_SWIM"/>
</dbReference>
<keyword evidence="1" id="KW-0479">Metal-binding</keyword>
<feature type="domain" description="SWIM-type" evidence="3">
    <location>
        <begin position="192"/>
        <end position="227"/>
    </location>
</feature>
<evidence type="ECO:0000256" key="1">
    <source>
        <dbReference type="PROSITE-ProRule" id="PRU00325"/>
    </source>
</evidence>
<evidence type="ECO:0000256" key="2">
    <source>
        <dbReference type="SAM" id="MobiDB-lite"/>
    </source>
</evidence>
<feature type="non-terminal residue" evidence="4">
    <location>
        <position position="1"/>
    </location>
</feature>
<keyword evidence="1" id="KW-0862">Zinc</keyword>
<feature type="region of interest" description="Disordered" evidence="2">
    <location>
        <begin position="183"/>
        <end position="213"/>
    </location>
</feature>
<evidence type="ECO:0000313" key="4">
    <source>
        <dbReference type="EMBL" id="EJK49741.1"/>
    </source>
</evidence>
<feature type="compositionally biased region" description="Polar residues" evidence="2">
    <location>
        <begin position="439"/>
        <end position="451"/>
    </location>
</feature>
<feature type="region of interest" description="Disordered" evidence="2">
    <location>
        <begin position="759"/>
        <end position="784"/>
    </location>
</feature>
<name>K0RLI9_THAOC</name>
<gene>
    <name evidence="4" type="ORF">THAOC_31349</name>
</gene>
<sequence>VGACAWHIVAIDFTNALKNITDYQACKKFFVDKLVNSTTCPNEWEQHFRVACQKWPAASEYLNELYRVKQRWGSAWRLDHFTQGKQASSAVEGSFHGFKEWIGGEPRSFAGVVQQHIQKDMNKIAEERQAVNECGKDISHNVTEKFAETNIKAQNYVACALEVSQVQICDDITGQWSVSRRSVHDETNRRPPRIVTERNGKKECSCKEDKNSGQPCPHIQCVVNGAYNLNQFHPHWRRTASVEIAQVVDTVTPSNAPEASEEAEERPNNNGNSSNLDDCPSIEEPEIDRFSTGLSASDSRTIAQELQGSFITHLSHLSAVPPPGQTQATAISTVVLKSRIQSKKKSGLSGPQKFNKLNDIGRSIANTASQESDEIYTKVLSVMNYIKANMQRSGEEELKEAAAEYVGVKRNNLHLDSVLAPAQRKSAGATSTKRKKSSAESNSFGKTSSKSCSICRGMGHQKSACPAIRRFGLRLTKARYTECMATLPELSEAGGNTLDPVVPTDTFGVQVRGQVNDSRGEPICKCALITQQFDFKQLENKEAIYWISRAVIDKWSNSGSSSTKTRPLDASQVRRAGRLSCTQHARCHDVLTCSKARACPLLDALQVRRAGRFVHARCHDVLTFSTAMTRPLDASQVRRAGRLSCTQHARCHDVLTCSKARTRPLLDASQVRRAGTLAARCGEESSYSKGRRMRESGLDHSHLRLRVHIGRRAVVAGRRHGRLVTLGGGEGAGRRRTITSYFVAIASVCSLLSGGMSGMRMSNESPPRSGIIGQKSDLGPSLPR</sequence>
<comment type="caution">
    <text evidence="4">The sequence shown here is derived from an EMBL/GenBank/DDBJ whole genome shotgun (WGS) entry which is preliminary data.</text>
</comment>
<accession>K0RLI9</accession>
<keyword evidence="1" id="KW-0863">Zinc-finger</keyword>
<feature type="region of interest" description="Disordered" evidence="2">
    <location>
        <begin position="417"/>
        <end position="451"/>
    </location>
</feature>
<evidence type="ECO:0000313" key="5">
    <source>
        <dbReference type="Proteomes" id="UP000266841"/>
    </source>
</evidence>
<evidence type="ECO:0000259" key="3">
    <source>
        <dbReference type="PROSITE" id="PS50966"/>
    </source>
</evidence>
<reference evidence="4 5" key="1">
    <citation type="journal article" date="2012" name="Genome Biol.">
        <title>Genome and low-iron response of an oceanic diatom adapted to chronic iron limitation.</title>
        <authorList>
            <person name="Lommer M."/>
            <person name="Specht M."/>
            <person name="Roy A.S."/>
            <person name="Kraemer L."/>
            <person name="Andreson R."/>
            <person name="Gutowska M.A."/>
            <person name="Wolf J."/>
            <person name="Bergner S.V."/>
            <person name="Schilhabel M.B."/>
            <person name="Klostermeier U.C."/>
            <person name="Beiko R.G."/>
            <person name="Rosenstiel P."/>
            <person name="Hippler M."/>
            <person name="Laroche J."/>
        </authorList>
    </citation>
    <scope>NUCLEOTIDE SEQUENCE [LARGE SCALE GENOMIC DNA]</scope>
    <source>
        <strain evidence="4 5">CCMP1005</strain>
    </source>
</reference>
<proteinExistence type="predicted"/>